<gene>
    <name evidence="2" type="ORF">VC82_170</name>
</gene>
<sequence>MRTLKTTLLFMAMLLFINIIHAQQSKNQAFYIHEDQVKPSMIQEYEAVSKDFMEACKTHNLQDVNWNIASTTTNKYLTISPIESMAALDNNVFAPLREKMGDEAFGDIFKRFNKCYDVHRDYIVYLNEELTYMPEGIDINTEGKNYRKWHRLYVAPENIQQLKGKLKELKALFEKKESKEYYRIYHNGFGAEGDYYVAVVSAKDAEDYARQSKENEALLGEEGKKLFGEMFRYVLRYETDEGQMRPDLGYAPSN</sequence>
<dbReference type="EMBL" id="CP011071">
    <property type="protein sequence ID" value="AKA33860.1"/>
    <property type="molecule type" value="Genomic_DNA"/>
</dbReference>
<dbReference type="PATRIC" id="fig|516051.4.peg.175"/>
<dbReference type="OrthoDB" id="1426903at2"/>
<evidence type="ECO:0000313" key="3">
    <source>
        <dbReference type="Proteomes" id="UP000032726"/>
    </source>
</evidence>
<dbReference type="RefSeq" id="WP_045800709.1">
    <property type="nucleotide sequence ID" value="NZ_CP011071.1"/>
</dbReference>
<name>A0A0D5YNG3_9FLAO</name>
<reference evidence="2 3" key="1">
    <citation type="submission" date="2015-03" db="EMBL/GenBank/DDBJ databases">
        <title>Complete genome sequence of Muricauda lutaonensis CC-HSB-11T, isolated from a coastal hot spring.</title>
        <authorList>
            <person name="Kim K.M."/>
        </authorList>
    </citation>
    <scope>NUCLEOTIDE SEQUENCE [LARGE SCALE GENOMIC DNA]</scope>
    <source>
        <strain evidence="2 3">CC-HSB-11</strain>
    </source>
</reference>
<dbReference type="STRING" id="516051.VC82_170"/>
<keyword evidence="1" id="KW-0732">Signal</keyword>
<proteinExistence type="predicted"/>
<protein>
    <recommendedName>
        <fullName evidence="4">Secreted protein</fullName>
    </recommendedName>
</protein>
<feature type="signal peptide" evidence="1">
    <location>
        <begin position="1"/>
        <end position="22"/>
    </location>
</feature>
<dbReference type="KEGG" id="mlt:VC82_170"/>
<dbReference type="AlphaFoldDB" id="A0A0D5YNG3"/>
<dbReference type="Proteomes" id="UP000032726">
    <property type="component" value="Chromosome"/>
</dbReference>
<evidence type="ECO:0000256" key="1">
    <source>
        <dbReference type="SAM" id="SignalP"/>
    </source>
</evidence>
<accession>A0A0D5YNG3</accession>
<keyword evidence="3" id="KW-1185">Reference proteome</keyword>
<evidence type="ECO:0008006" key="4">
    <source>
        <dbReference type="Google" id="ProtNLM"/>
    </source>
</evidence>
<dbReference type="HOGENOM" id="CLU_1084874_0_0_10"/>
<evidence type="ECO:0000313" key="2">
    <source>
        <dbReference type="EMBL" id="AKA33860.1"/>
    </source>
</evidence>
<feature type="chain" id="PRO_5002299864" description="Secreted protein" evidence="1">
    <location>
        <begin position="23"/>
        <end position="254"/>
    </location>
</feature>
<organism evidence="2 3">
    <name type="scientific">Flagellimonas lutaonensis</name>
    <dbReference type="NCBI Taxonomy" id="516051"/>
    <lineage>
        <taxon>Bacteria</taxon>
        <taxon>Pseudomonadati</taxon>
        <taxon>Bacteroidota</taxon>
        <taxon>Flavobacteriia</taxon>
        <taxon>Flavobacteriales</taxon>
        <taxon>Flavobacteriaceae</taxon>
        <taxon>Flagellimonas</taxon>
    </lineage>
</organism>